<organism evidence="1 2">
    <name type="scientific">Nocardia transvalensis</name>
    <dbReference type="NCBI Taxonomy" id="37333"/>
    <lineage>
        <taxon>Bacteria</taxon>
        <taxon>Bacillati</taxon>
        <taxon>Actinomycetota</taxon>
        <taxon>Actinomycetes</taxon>
        <taxon>Mycobacteriales</taxon>
        <taxon>Nocardiaceae</taxon>
        <taxon>Nocardia</taxon>
    </lineage>
</organism>
<sequence length="49" mass="5517">MTTDYAHLIMQNHIDCPTLACPVKRQAKLCLVEAGLLTPDSHRTREMGH</sequence>
<gene>
    <name evidence="1" type="ORF">BJY24_003168</name>
</gene>
<dbReference type="RefSeq" id="WP_246460972.1">
    <property type="nucleotide sequence ID" value="NZ_JACHIT010000001.1"/>
</dbReference>
<evidence type="ECO:0000313" key="1">
    <source>
        <dbReference type="EMBL" id="MBB5914301.1"/>
    </source>
</evidence>
<reference evidence="1 2" key="1">
    <citation type="submission" date="2020-08" db="EMBL/GenBank/DDBJ databases">
        <title>Sequencing the genomes of 1000 actinobacteria strains.</title>
        <authorList>
            <person name="Klenk H.-P."/>
        </authorList>
    </citation>
    <scope>NUCLEOTIDE SEQUENCE [LARGE SCALE GENOMIC DNA]</scope>
    <source>
        <strain evidence="1 2">DSM 43582</strain>
    </source>
</reference>
<protein>
    <submittedName>
        <fullName evidence="1">Uncharacterized protein</fullName>
    </submittedName>
</protein>
<accession>A0A7W9PE52</accession>
<comment type="caution">
    <text evidence="1">The sequence shown here is derived from an EMBL/GenBank/DDBJ whole genome shotgun (WGS) entry which is preliminary data.</text>
</comment>
<dbReference type="AlphaFoldDB" id="A0A7W9PE52"/>
<dbReference type="Proteomes" id="UP000540412">
    <property type="component" value="Unassembled WGS sequence"/>
</dbReference>
<proteinExistence type="predicted"/>
<evidence type="ECO:0000313" key="2">
    <source>
        <dbReference type="Proteomes" id="UP000540412"/>
    </source>
</evidence>
<keyword evidence="2" id="KW-1185">Reference proteome</keyword>
<dbReference type="EMBL" id="JACHIT010000001">
    <property type="protein sequence ID" value="MBB5914301.1"/>
    <property type="molecule type" value="Genomic_DNA"/>
</dbReference>
<name>A0A7W9PE52_9NOCA</name>